<dbReference type="Proteomes" id="UP001732700">
    <property type="component" value="Chromosome 5A"/>
</dbReference>
<sequence length="623" mass="68841">MGRLPDCPPSKMQMLDLSDNNVSGALPNWSGPLTNLTYLVLSINKLTGPIPQWIWSLSELVILELAGNKLDGIVTEDHLKGLTDLQFLGLDNTLLQIKISQNWIPPFELQALILASLQLGPAFPPWLRSQTSLQLLHISNASITEIPDWFWVAFSRAEFLDLSDNQIAGTLPETLEFMAADIMVLFNNRYTGMVPKFPRNISYMDLSRNSFSGTLPSDFGSPLLQELLLYNNSISGTIPSSICSLSQLAVMDLSGNKLRGEVPSCEEDSNPHMPSLRLVNLNTNNLSGEFPRVFRSSMYLAFIDLSYNRFSGDLPVWMGVELPCLALLRLRHNMFSGQIPVEIGMNQELQFLDLAHNNFSGIIPDSLENMNAMARISGYSDVLDQVIISGQGPHMYNSVYDIIEFVEEVPVPTKGRQLEFSRQITYMVIIDLSCNSLTGVIPQGIGALIGLRGLNFSWNSLGGEIPENIGELKQLESLDLSNNDLSGEIPSSMTALTSLSHVNFSYNTLSGKIPFGNQLGTFDVSSYIGNIGLCGFPLTNSCPGNELSPPADADDGDGLEDISLYLGFTVGFVLGLWVIFCVMLLKRKWRISYFLSVEGLQDKIYVTAVLKWANLKSKLLNKT</sequence>
<reference evidence="1" key="2">
    <citation type="submission" date="2025-09" db="UniProtKB">
        <authorList>
            <consortium name="EnsemblPlants"/>
        </authorList>
    </citation>
    <scope>IDENTIFICATION</scope>
</reference>
<evidence type="ECO:0000313" key="2">
    <source>
        <dbReference type="Proteomes" id="UP001732700"/>
    </source>
</evidence>
<proteinExistence type="predicted"/>
<dbReference type="EnsemblPlants" id="AVESA.00010b.r2.5AG0818190.1">
    <property type="protein sequence ID" value="AVESA.00010b.r2.5AG0818190.1.CDS.1"/>
    <property type="gene ID" value="AVESA.00010b.r2.5AG0818190"/>
</dbReference>
<accession>A0ACD5XHH3</accession>
<name>A0ACD5XHH3_AVESA</name>
<keyword evidence="2" id="KW-1185">Reference proteome</keyword>
<protein>
    <submittedName>
        <fullName evidence="1">Uncharacterized protein</fullName>
    </submittedName>
</protein>
<organism evidence="1 2">
    <name type="scientific">Avena sativa</name>
    <name type="common">Oat</name>
    <dbReference type="NCBI Taxonomy" id="4498"/>
    <lineage>
        <taxon>Eukaryota</taxon>
        <taxon>Viridiplantae</taxon>
        <taxon>Streptophyta</taxon>
        <taxon>Embryophyta</taxon>
        <taxon>Tracheophyta</taxon>
        <taxon>Spermatophyta</taxon>
        <taxon>Magnoliopsida</taxon>
        <taxon>Liliopsida</taxon>
        <taxon>Poales</taxon>
        <taxon>Poaceae</taxon>
        <taxon>BOP clade</taxon>
        <taxon>Pooideae</taxon>
        <taxon>Poodae</taxon>
        <taxon>Poeae</taxon>
        <taxon>Poeae Chloroplast Group 1 (Aveneae type)</taxon>
        <taxon>Aveninae</taxon>
        <taxon>Avena</taxon>
    </lineage>
</organism>
<evidence type="ECO:0000313" key="1">
    <source>
        <dbReference type="EnsemblPlants" id="AVESA.00010b.r2.5AG0818190.1.CDS.1"/>
    </source>
</evidence>
<reference evidence="1" key="1">
    <citation type="submission" date="2021-05" db="EMBL/GenBank/DDBJ databases">
        <authorList>
            <person name="Scholz U."/>
            <person name="Mascher M."/>
            <person name="Fiebig A."/>
        </authorList>
    </citation>
    <scope>NUCLEOTIDE SEQUENCE [LARGE SCALE GENOMIC DNA]</scope>
</reference>